<gene>
    <name evidence="1" type="ORF">MTR67_043627</name>
</gene>
<feature type="non-terminal residue" evidence="1">
    <location>
        <position position="1"/>
    </location>
</feature>
<evidence type="ECO:0000313" key="2">
    <source>
        <dbReference type="Proteomes" id="UP001234989"/>
    </source>
</evidence>
<keyword evidence="2" id="KW-1185">Reference proteome</keyword>
<protein>
    <recommendedName>
        <fullName evidence="3">Retrovirus-related Pol polyprotein from transposon TNT 1-94</fullName>
    </recommendedName>
</protein>
<organism evidence="1 2">
    <name type="scientific">Solanum verrucosum</name>
    <dbReference type="NCBI Taxonomy" id="315347"/>
    <lineage>
        <taxon>Eukaryota</taxon>
        <taxon>Viridiplantae</taxon>
        <taxon>Streptophyta</taxon>
        <taxon>Embryophyta</taxon>
        <taxon>Tracheophyta</taxon>
        <taxon>Spermatophyta</taxon>
        <taxon>Magnoliopsida</taxon>
        <taxon>eudicotyledons</taxon>
        <taxon>Gunneridae</taxon>
        <taxon>Pentapetalae</taxon>
        <taxon>asterids</taxon>
        <taxon>lamiids</taxon>
        <taxon>Solanales</taxon>
        <taxon>Solanaceae</taxon>
        <taxon>Solanoideae</taxon>
        <taxon>Solaneae</taxon>
        <taxon>Solanum</taxon>
    </lineage>
</organism>
<accession>A0AAF0UPR6</accession>
<dbReference type="Proteomes" id="UP001234989">
    <property type="component" value="Chromosome 10"/>
</dbReference>
<dbReference type="CDD" id="cd09272">
    <property type="entry name" value="RNase_HI_RT_Ty1"/>
    <property type="match status" value="1"/>
</dbReference>
<reference evidence="1" key="1">
    <citation type="submission" date="2023-08" db="EMBL/GenBank/DDBJ databases">
        <title>A de novo genome assembly of Solanum verrucosum Schlechtendal, a Mexican diploid species geographically isolated from the other diploid A-genome species in potato relatives.</title>
        <authorList>
            <person name="Hosaka K."/>
        </authorList>
    </citation>
    <scope>NUCLEOTIDE SEQUENCE</scope>
    <source>
        <tissue evidence="1">Young leaves</tissue>
    </source>
</reference>
<proteinExistence type="predicted"/>
<name>A0AAF0UPR6_SOLVR</name>
<dbReference type="EMBL" id="CP133621">
    <property type="protein sequence ID" value="WMV50242.1"/>
    <property type="molecule type" value="Genomic_DNA"/>
</dbReference>
<evidence type="ECO:0000313" key="1">
    <source>
        <dbReference type="EMBL" id="WMV50242.1"/>
    </source>
</evidence>
<sequence length="112" mass="12629">IEAELIALASASEEANWLRDLLFQIPYFEKPIPPILIHCDSTAAIGRVQNYNGKSRPIRRKHNNVRSYLTNGTINVDYVKSCDNLADPLTKALPREKVWRTSRGVGLKPINS</sequence>
<evidence type="ECO:0008006" key="3">
    <source>
        <dbReference type="Google" id="ProtNLM"/>
    </source>
</evidence>
<dbReference type="AlphaFoldDB" id="A0AAF0UPR6"/>